<dbReference type="Proteomes" id="UP000235828">
    <property type="component" value="Chromosome A"/>
</dbReference>
<name>A0A2N8ZHS4_9VIBR</name>
<dbReference type="KEGG" id="vta:A3504"/>
<reference evidence="1 2" key="1">
    <citation type="submission" date="2017-10" db="EMBL/GenBank/DDBJ databases">
        <authorList>
            <person name="Banno H."/>
            <person name="Chua N.-H."/>
        </authorList>
    </citation>
    <scope>NUCLEOTIDE SEQUENCE [LARGE SCALE GENOMIC DNA]</scope>
    <source>
        <strain evidence="1">Vibrio tapetis CECT4600</strain>
    </source>
</reference>
<evidence type="ECO:0000313" key="2">
    <source>
        <dbReference type="Proteomes" id="UP000235828"/>
    </source>
</evidence>
<protein>
    <submittedName>
        <fullName evidence="1">Uncharacterized protein</fullName>
    </submittedName>
</protein>
<sequence length="53" mass="6257">MNGAKRERPRKGQDLRKYISKNSALMLDNSQPLLRQTDLDLDLDQYEVNSRQH</sequence>
<dbReference type="EMBL" id="LT960611">
    <property type="protein sequence ID" value="SON51451.1"/>
    <property type="molecule type" value="Genomic_DNA"/>
</dbReference>
<accession>A0A2N8ZHS4</accession>
<evidence type="ECO:0000313" key="1">
    <source>
        <dbReference type="EMBL" id="SON51451.1"/>
    </source>
</evidence>
<proteinExistence type="predicted"/>
<dbReference type="AlphaFoldDB" id="A0A2N8ZHS4"/>
<organism evidence="1 2">
    <name type="scientific">Vibrio tapetis subsp. tapetis</name>
    <dbReference type="NCBI Taxonomy" id="1671868"/>
    <lineage>
        <taxon>Bacteria</taxon>
        <taxon>Pseudomonadati</taxon>
        <taxon>Pseudomonadota</taxon>
        <taxon>Gammaproteobacteria</taxon>
        <taxon>Vibrionales</taxon>
        <taxon>Vibrionaceae</taxon>
        <taxon>Vibrio</taxon>
    </lineage>
</organism>
<keyword evidence="2" id="KW-1185">Reference proteome</keyword>
<gene>
    <name evidence="1" type="ORF">VTAP4600_A3504</name>
</gene>